<organism evidence="5 6">
    <name type="scientific">Alishewanella longhuensis</name>
    <dbReference type="NCBI Taxonomy" id="1091037"/>
    <lineage>
        <taxon>Bacteria</taxon>
        <taxon>Pseudomonadati</taxon>
        <taxon>Pseudomonadota</taxon>
        <taxon>Gammaproteobacteria</taxon>
        <taxon>Alteromonadales</taxon>
        <taxon>Alteromonadaceae</taxon>
        <taxon>Alishewanella</taxon>
    </lineage>
</organism>
<gene>
    <name evidence="5" type="ORF">GCM10010919_03930</name>
</gene>
<dbReference type="Gene3D" id="1.10.10.60">
    <property type="entry name" value="Homeodomain-like"/>
    <property type="match status" value="1"/>
</dbReference>
<evidence type="ECO:0000256" key="3">
    <source>
        <dbReference type="ARBA" id="ARBA00023163"/>
    </source>
</evidence>
<dbReference type="PANTHER" id="PTHR47894:SF1">
    <property type="entry name" value="HTH-TYPE TRANSCRIPTIONAL REGULATOR VQSM"/>
    <property type="match status" value="1"/>
</dbReference>
<keyword evidence="6" id="KW-1185">Reference proteome</keyword>
<evidence type="ECO:0000256" key="1">
    <source>
        <dbReference type="ARBA" id="ARBA00023015"/>
    </source>
</evidence>
<dbReference type="SMART" id="SM00342">
    <property type="entry name" value="HTH_ARAC"/>
    <property type="match status" value="1"/>
</dbReference>
<accession>A0ABQ3KTL3</accession>
<dbReference type="Pfam" id="PF12833">
    <property type="entry name" value="HTH_18"/>
    <property type="match status" value="1"/>
</dbReference>
<dbReference type="Proteomes" id="UP000659697">
    <property type="component" value="Unassembled WGS sequence"/>
</dbReference>
<dbReference type="PROSITE" id="PS01124">
    <property type="entry name" value="HTH_ARAC_FAMILY_2"/>
    <property type="match status" value="1"/>
</dbReference>
<protein>
    <submittedName>
        <fullName evidence="5">AraC family transcriptional regulator</fullName>
    </submittedName>
</protein>
<keyword evidence="1" id="KW-0805">Transcription regulation</keyword>
<keyword evidence="3" id="KW-0804">Transcription</keyword>
<evidence type="ECO:0000313" key="5">
    <source>
        <dbReference type="EMBL" id="GHG60455.1"/>
    </source>
</evidence>
<feature type="domain" description="HTH araC/xylS-type" evidence="4">
    <location>
        <begin position="240"/>
        <end position="337"/>
    </location>
</feature>
<dbReference type="PANTHER" id="PTHR47894">
    <property type="entry name" value="HTH-TYPE TRANSCRIPTIONAL REGULATOR GADX"/>
    <property type="match status" value="1"/>
</dbReference>
<sequence>MTTHFSFTDKNLLLRHGPTAVLQLAQRRGGQLHKLLSGTSIFEQDLMNPQSRCHHRDWLKLLSHCQQLQSPELPFLLADSVLNHRNIALCQSIAVAANLAQSLKQLCYFRHQLLPALYPKIKRIDNKLMLSFKPAIALGVQQHFISILAISFLVKLIRQQLADSSQLHVLLKQATPANEQLFKAHWQCQVSFNQQFDAILIPLAYWHQSFADSNPHRFQQYRQACYQLNQRLPAQRGLLEHLQRQIDRALPRQLGIEDAAALLGLSCSSLKRLLQQHNTNFAAIADEVRRDKAHLLLLQGNYSNRQLAEQLGYSDEHNFRRAFKRWTGMLPSSAKALTPISF</sequence>
<dbReference type="InterPro" id="IPR018060">
    <property type="entry name" value="HTH_AraC"/>
</dbReference>
<evidence type="ECO:0000259" key="4">
    <source>
        <dbReference type="PROSITE" id="PS01124"/>
    </source>
</evidence>
<dbReference type="Pfam" id="PF12625">
    <property type="entry name" value="Arabinose_bd"/>
    <property type="match status" value="1"/>
</dbReference>
<evidence type="ECO:0000256" key="2">
    <source>
        <dbReference type="ARBA" id="ARBA00023125"/>
    </source>
</evidence>
<proteinExistence type="predicted"/>
<dbReference type="EMBL" id="BNAO01000001">
    <property type="protein sequence ID" value="GHG60455.1"/>
    <property type="molecule type" value="Genomic_DNA"/>
</dbReference>
<name>A0ABQ3KTL3_9ALTE</name>
<reference evidence="6" key="1">
    <citation type="journal article" date="2019" name="Int. J. Syst. Evol. Microbiol.">
        <title>The Global Catalogue of Microorganisms (GCM) 10K type strain sequencing project: providing services to taxonomists for standard genome sequencing and annotation.</title>
        <authorList>
            <consortium name="The Broad Institute Genomics Platform"/>
            <consortium name="The Broad Institute Genome Sequencing Center for Infectious Disease"/>
            <person name="Wu L."/>
            <person name="Ma J."/>
        </authorList>
    </citation>
    <scope>NUCLEOTIDE SEQUENCE [LARGE SCALE GENOMIC DNA]</scope>
    <source>
        <strain evidence="6">CGMCC 1.7003</strain>
    </source>
</reference>
<dbReference type="InterPro" id="IPR009057">
    <property type="entry name" value="Homeodomain-like_sf"/>
</dbReference>
<dbReference type="SUPFAM" id="SSF46689">
    <property type="entry name" value="Homeodomain-like"/>
    <property type="match status" value="1"/>
</dbReference>
<dbReference type="RefSeq" id="WP_189429593.1">
    <property type="nucleotide sequence ID" value="NZ_BNAO01000001.1"/>
</dbReference>
<evidence type="ECO:0000313" key="6">
    <source>
        <dbReference type="Proteomes" id="UP000659697"/>
    </source>
</evidence>
<keyword evidence="2" id="KW-0238">DNA-binding</keyword>
<dbReference type="InterPro" id="IPR032687">
    <property type="entry name" value="AraC-type_N"/>
</dbReference>
<comment type="caution">
    <text evidence="5">The sequence shown here is derived from an EMBL/GenBank/DDBJ whole genome shotgun (WGS) entry which is preliminary data.</text>
</comment>